<accession>A0A1C4YVX9</accession>
<dbReference type="EMBL" id="FMCS01000010">
    <property type="protein sequence ID" value="SCF24806.1"/>
    <property type="molecule type" value="Genomic_DNA"/>
</dbReference>
<protein>
    <recommendedName>
        <fullName evidence="2">DUF4440 domain-containing protein</fullName>
    </recommendedName>
</protein>
<proteinExistence type="predicted"/>
<evidence type="ECO:0000313" key="3">
    <source>
        <dbReference type="EMBL" id="SCF24806.1"/>
    </source>
</evidence>
<dbReference type="AlphaFoldDB" id="A0A1C4YVX9"/>
<evidence type="ECO:0000313" key="4">
    <source>
        <dbReference type="Proteomes" id="UP000199629"/>
    </source>
</evidence>
<feature type="domain" description="DUF4440" evidence="2">
    <location>
        <begin position="50"/>
        <end position="102"/>
    </location>
</feature>
<organism evidence="3 4">
    <name type="scientific">Micromonospora chaiyaphumensis</name>
    <dbReference type="NCBI Taxonomy" id="307119"/>
    <lineage>
        <taxon>Bacteria</taxon>
        <taxon>Bacillati</taxon>
        <taxon>Actinomycetota</taxon>
        <taxon>Actinomycetes</taxon>
        <taxon>Micromonosporales</taxon>
        <taxon>Micromonosporaceae</taxon>
        <taxon>Micromonospora</taxon>
    </lineage>
</organism>
<reference evidence="4" key="1">
    <citation type="submission" date="2016-06" db="EMBL/GenBank/DDBJ databases">
        <authorList>
            <person name="Varghese N."/>
            <person name="Submissions Spin"/>
        </authorList>
    </citation>
    <scope>NUCLEOTIDE SEQUENCE [LARGE SCALE GENOMIC DNA]</scope>
    <source>
        <strain evidence="4">DSM 45246</strain>
    </source>
</reference>
<dbReference type="Proteomes" id="UP000199629">
    <property type="component" value="Unassembled WGS sequence"/>
</dbReference>
<evidence type="ECO:0000259" key="2">
    <source>
        <dbReference type="Pfam" id="PF14534"/>
    </source>
</evidence>
<dbReference type="Pfam" id="PF14534">
    <property type="entry name" value="DUF4440"/>
    <property type="match status" value="1"/>
</dbReference>
<evidence type="ECO:0000256" key="1">
    <source>
        <dbReference type="SAM" id="MobiDB-lite"/>
    </source>
</evidence>
<sequence>MPPAATVANAIGRGRTPGHSGNATSPAIFRAGFPAERAVEQDQLMISDVHRLQRAFDEAELRADTDALNALLAEDFRSIGEQGHLLDRAGWIAKFAEFSYTSGRPTPTARLAGQPA</sequence>
<name>A0A1C4YVX9_9ACTN</name>
<dbReference type="InterPro" id="IPR027843">
    <property type="entry name" value="DUF4440"/>
</dbReference>
<dbReference type="SUPFAM" id="SSF54427">
    <property type="entry name" value="NTF2-like"/>
    <property type="match status" value="1"/>
</dbReference>
<gene>
    <name evidence="3" type="ORF">GA0070214_11071</name>
</gene>
<keyword evidence="4" id="KW-1185">Reference proteome</keyword>
<dbReference type="Gene3D" id="3.10.450.50">
    <property type="match status" value="1"/>
</dbReference>
<feature type="region of interest" description="Disordered" evidence="1">
    <location>
        <begin position="1"/>
        <end position="26"/>
    </location>
</feature>
<dbReference type="RefSeq" id="WP_244167837.1">
    <property type="nucleotide sequence ID" value="NZ_FMCS01000010.1"/>
</dbReference>
<dbReference type="InterPro" id="IPR032710">
    <property type="entry name" value="NTF2-like_dom_sf"/>
</dbReference>